<dbReference type="FunFam" id="3.30.2410.10:FF:000003">
    <property type="entry name" value="probable E3 ubiquitin-protein ligase HERC4 isoform X1"/>
    <property type="match status" value="1"/>
</dbReference>
<dbReference type="Pfam" id="PF00632">
    <property type="entry name" value="HECT"/>
    <property type="match status" value="1"/>
</dbReference>
<feature type="compositionally biased region" description="Polar residues" evidence="6">
    <location>
        <begin position="298"/>
        <end position="331"/>
    </location>
</feature>
<dbReference type="PANTHER" id="PTHR45700">
    <property type="entry name" value="UBIQUITIN-PROTEIN LIGASE E3C"/>
    <property type="match status" value="1"/>
</dbReference>
<dbReference type="InterPro" id="IPR044611">
    <property type="entry name" value="E3A/B/C-like"/>
</dbReference>
<evidence type="ECO:0000256" key="6">
    <source>
        <dbReference type="SAM" id="MobiDB-lite"/>
    </source>
</evidence>
<evidence type="ECO:0000256" key="1">
    <source>
        <dbReference type="ARBA" id="ARBA00000885"/>
    </source>
</evidence>
<dbReference type="VEuPathDB" id="FungiDB:yc1106_08979"/>
<feature type="compositionally biased region" description="Polar residues" evidence="6">
    <location>
        <begin position="377"/>
        <end position="388"/>
    </location>
</feature>
<keyword evidence="4 5" id="KW-0833">Ubl conjugation pathway</keyword>
<gene>
    <name evidence="8" type="ORF">yc1106_08979</name>
</gene>
<dbReference type="Proteomes" id="UP001056012">
    <property type="component" value="Chromosome 7"/>
</dbReference>
<evidence type="ECO:0000256" key="5">
    <source>
        <dbReference type="PROSITE-ProRule" id="PRU00104"/>
    </source>
</evidence>
<evidence type="ECO:0000256" key="4">
    <source>
        <dbReference type="ARBA" id="ARBA00022786"/>
    </source>
</evidence>
<feature type="region of interest" description="Disordered" evidence="6">
    <location>
        <begin position="201"/>
        <end position="230"/>
    </location>
</feature>
<protein>
    <recommendedName>
        <fullName evidence="2">HECT-type E3 ubiquitin transferase</fullName>
        <ecNumber evidence="2">2.3.2.26</ecNumber>
    </recommendedName>
</protein>
<organism evidence="8 9">
    <name type="scientific">Curvularia clavata</name>
    <dbReference type="NCBI Taxonomy" id="95742"/>
    <lineage>
        <taxon>Eukaryota</taxon>
        <taxon>Fungi</taxon>
        <taxon>Dikarya</taxon>
        <taxon>Ascomycota</taxon>
        <taxon>Pezizomycotina</taxon>
        <taxon>Dothideomycetes</taxon>
        <taxon>Pleosporomycetidae</taxon>
        <taxon>Pleosporales</taxon>
        <taxon>Pleosporineae</taxon>
        <taxon>Pleosporaceae</taxon>
        <taxon>Curvularia</taxon>
    </lineage>
</organism>
<sequence>MTSAGRAKPRTHGIPAADESRMAGATNPPAATQPYRLRLSHTPSSPDTPPSSRPPTDDMTTSQVSEHARDSPPAASHSSTSSTQEPPRQPSRALNSALRSNVVEVRDPRRVLECSQTERQRQFQHLDSYLSQILHGCESAYCNTPTCLSSHSRNASKPHRPPTQLTATALAHYLASQDNPHRGLCPNKLKVAPSSFELGRVSAQPAESSNQDSAGRSPTGRQAHRHGDARVGADQGNAQAQEENGVIVSELTRRQQARKDPKALGQNLYDSFTMIYSYTKQIPNTASVLASLRPSHDASPQDTQCSQKDAHGESSTAGRLSPSNEHTTSVHVNGKSRTMREHSQAKPKAHENAPSGNAATRITPKGQQIHKIPYHPPSNTTRSQSFTDADSVPPDGAMPPTMLSISKSGRKSFTIGGVKPACTNGTQDTKVVSKTSASPKKEPAGRSSIEEGVSVLSSLSCKTLDELKEEVHPCGGDRPGDFKSVVDCDRHLPNRREKHIVNRSLFYTLSDPNTLLSSFHDNNEAFKDSPLPHLDSHRLSNSFRDWNRRNGALIFDSLWLALEALFVPPPELALHKSPRLRPSIKGASYDHSSGQTQRNDSQGTSPSRHLNTREAAHIVMICIHAITSLVPVGWPHTWAKIRKLRSWGIIVPHVTPNTDALTDPYMDIIDELEYEPAFRLASRLCRAIGTRCCFEHILGSLNSGDLDSTAPNQSLLDIIIQHLEVVERVASTAKRRSNLSSNFGGDPGWTVSATFMEWLRTVIIKEWDSKAEINKWTSVGTAVIILDKLPPDSKYQSLNLRLGMFEMPIFNERLNAVNEPASFIAWNNKPNTFHILQYPFLFSSHHLVAYFRTINFSEMMKHYDHTMRTQQMQASLKMFLREPYWWVIKSRLKVTLSEYLVLDVSREDPLKDTLDQLWGQDKRMLLKPLKVKMGHSEGEIGVDHGGITYEFFRVILSDAFEPQHGMFTIDPQTRMTWFQPKSLEPLWKFEMLGILFSLAVYNGITLPVTFPLAFYEYLQTNGHPRCTHRADYDSIEYIRDGWPDLAESFQELLSWKDGDVEDIFLREYVFSYEVFGKRIDHNLKHPFLDEEPNETLNEETDMVTNANREQYVREYVRALTHDSIAPQLESFLKGFLTCINAKSLQLFTPTTLRALVEGTQHISIADLKRCAKYEEGYTATHPTIQAFWAIVEQYTQEDCRHLLEFVTASDRVPVTGYESITFHLAKIGGAPHALPSSSTCFGKLYLPDYQDREVMERKMQLAVRSSKGFGLV</sequence>
<keyword evidence="9" id="KW-1185">Reference proteome</keyword>
<dbReference type="PROSITE" id="PS50237">
    <property type="entry name" value="HECT"/>
    <property type="match status" value="1"/>
</dbReference>
<evidence type="ECO:0000313" key="8">
    <source>
        <dbReference type="EMBL" id="USP81705.1"/>
    </source>
</evidence>
<evidence type="ECO:0000259" key="7">
    <source>
        <dbReference type="PROSITE" id="PS50237"/>
    </source>
</evidence>
<dbReference type="Gene3D" id="3.30.2410.10">
    <property type="entry name" value="Hect, E3 ligase catalytic domain"/>
    <property type="match status" value="1"/>
</dbReference>
<dbReference type="SMART" id="SM00119">
    <property type="entry name" value="HECTc"/>
    <property type="match status" value="1"/>
</dbReference>
<dbReference type="EC" id="2.3.2.26" evidence="2"/>
<feature type="domain" description="HECT" evidence="7">
    <location>
        <begin position="921"/>
        <end position="1272"/>
    </location>
</feature>
<keyword evidence="3" id="KW-0808">Transferase</keyword>
<dbReference type="InterPro" id="IPR042556">
    <property type="entry name" value="AZUL_sf"/>
</dbReference>
<dbReference type="InterPro" id="IPR032353">
    <property type="entry name" value="AZUL"/>
</dbReference>
<evidence type="ECO:0000256" key="3">
    <source>
        <dbReference type="ARBA" id="ARBA00022679"/>
    </source>
</evidence>
<evidence type="ECO:0000313" key="9">
    <source>
        <dbReference type="Proteomes" id="UP001056012"/>
    </source>
</evidence>
<feature type="compositionally biased region" description="Basic and acidic residues" evidence="6">
    <location>
        <begin position="338"/>
        <end position="351"/>
    </location>
</feature>
<dbReference type="GO" id="GO:0000209">
    <property type="term" value="P:protein polyubiquitination"/>
    <property type="evidence" value="ECO:0007669"/>
    <property type="project" value="InterPro"/>
</dbReference>
<evidence type="ECO:0000256" key="2">
    <source>
        <dbReference type="ARBA" id="ARBA00012485"/>
    </source>
</evidence>
<feature type="region of interest" description="Disordered" evidence="6">
    <location>
        <begin position="584"/>
        <end position="609"/>
    </location>
</feature>
<proteinExistence type="predicted"/>
<dbReference type="SUPFAM" id="SSF56204">
    <property type="entry name" value="Hect, E3 ligase catalytic domain"/>
    <property type="match status" value="1"/>
</dbReference>
<feature type="region of interest" description="Disordered" evidence="6">
    <location>
        <begin position="292"/>
        <end position="451"/>
    </location>
</feature>
<dbReference type="GO" id="GO:0061630">
    <property type="term" value="F:ubiquitin protein ligase activity"/>
    <property type="evidence" value="ECO:0007669"/>
    <property type="project" value="UniProtKB-EC"/>
</dbReference>
<name>A0A9Q8ZGD3_CURCL</name>
<dbReference type="Gene3D" id="3.90.1750.10">
    <property type="entry name" value="Hect, E3 ligase catalytic domains"/>
    <property type="match status" value="1"/>
</dbReference>
<dbReference type="InterPro" id="IPR000569">
    <property type="entry name" value="HECT_dom"/>
</dbReference>
<feature type="compositionally biased region" description="Polar residues" evidence="6">
    <location>
        <begin position="205"/>
        <end position="220"/>
    </location>
</feature>
<feature type="compositionally biased region" description="Low complexity" evidence="6">
    <location>
        <begin position="71"/>
        <end position="83"/>
    </location>
</feature>
<feature type="compositionally biased region" description="Polar residues" evidence="6">
    <location>
        <begin position="590"/>
        <end position="609"/>
    </location>
</feature>
<feature type="region of interest" description="Disordered" evidence="6">
    <location>
        <begin position="1"/>
        <end position="101"/>
    </location>
</feature>
<comment type="catalytic activity">
    <reaction evidence="1">
        <text>S-ubiquitinyl-[E2 ubiquitin-conjugating enzyme]-L-cysteine + [acceptor protein]-L-lysine = [E2 ubiquitin-conjugating enzyme]-L-cysteine + N(6)-ubiquitinyl-[acceptor protein]-L-lysine.</text>
        <dbReference type="EC" id="2.3.2.26"/>
    </reaction>
</comment>
<dbReference type="InterPro" id="IPR035983">
    <property type="entry name" value="Hect_E3_ubiquitin_ligase"/>
</dbReference>
<accession>A0A9Q8ZGD3</accession>
<dbReference type="OrthoDB" id="5981550at2759"/>
<dbReference type="Gene3D" id="6.10.130.10">
    <property type="entry name" value="Ubiquitin-protein ligase E3A, N-terminal zinc-binding domain (AZUL)"/>
    <property type="match status" value="1"/>
</dbReference>
<feature type="active site" description="Glycyl thioester intermediate" evidence="5">
    <location>
        <position position="1240"/>
    </location>
</feature>
<feature type="compositionally biased region" description="Polar residues" evidence="6">
    <location>
        <begin position="423"/>
        <end position="438"/>
    </location>
</feature>
<reference evidence="8" key="1">
    <citation type="submission" date="2021-12" db="EMBL/GenBank/DDBJ databases">
        <title>Curvularia clavata genome.</title>
        <authorList>
            <person name="Cao Y."/>
        </authorList>
    </citation>
    <scope>NUCLEOTIDE SEQUENCE</scope>
    <source>
        <strain evidence="8">Yc1106</strain>
    </source>
</reference>
<dbReference type="AlphaFoldDB" id="A0A9Q8ZGD3"/>
<dbReference type="EMBL" id="CP089280">
    <property type="protein sequence ID" value="USP81705.1"/>
    <property type="molecule type" value="Genomic_DNA"/>
</dbReference>
<dbReference type="Gene3D" id="3.30.2160.10">
    <property type="entry name" value="Hect, E3 ligase catalytic domain"/>
    <property type="match status" value="1"/>
</dbReference>
<dbReference type="Pfam" id="PF16558">
    <property type="entry name" value="AZUL"/>
    <property type="match status" value="1"/>
</dbReference>